<dbReference type="STRING" id="6186.A0A183JSA8"/>
<gene>
    <name evidence="1" type="ORF">SCUD_LOCUS5598</name>
</gene>
<reference evidence="1 2" key="2">
    <citation type="submission" date="2018-11" db="EMBL/GenBank/DDBJ databases">
        <authorList>
            <consortium name="Pathogen Informatics"/>
        </authorList>
    </citation>
    <scope>NUCLEOTIDE SEQUENCE [LARGE SCALE GENOMIC DNA]</scope>
    <source>
        <strain evidence="1">Dakar</strain>
        <strain evidence="2">Dakar, Senegal</strain>
    </source>
</reference>
<name>A0A183JSA8_9TREM</name>
<keyword evidence="2" id="KW-1185">Reference proteome</keyword>
<evidence type="ECO:0000313" key="2">
    <source>
        <dbReference type="Proteomes" id="UP000279833"/>
    </source>
</evidence>
<evidence type="ECO:0000313" key="1">
    <source>
        <dbReference type="EMBL" id="VDO96867.1"/>
    </source>
</evidence>
<organism evidence="3">
    <name type="scientific">Schistosoma curassoni</name>
    <dbReference type="NCBI Taxonomy" id="6186"/>
    <lineage>
        <taxon>Eukaryota</taxon>
        <taxon>Metazoa</taxon>
        <taxon>Spiralia</taxon>
        <taxon>Lophotrochozoa</taxon>
        <taxon>Platyhelminthes</taxon>
        <taxon>Trematoda</taxon>
        <taxon>Digenea</taxon>
        <taxon>Strigeidida</taxon>
        <taxon>Schistosomatoidea</taxon>
        <taxon>Schistosomatidae</taxon>
        <taxon>Schistosoma</taxon>
    </lineage>
</organism>
<dbReference type="WBParaSite" id="SCUD_0000559801-mRNA-1">
    <property type="protein sequence ID" value="SCUD_0000559801-mRNA-1"/>
    <property type="gene ID" value="SCUD_0000559801"/>
</dbReference>
<accession>A0A183JSA8</accession>
<dbReference type="Proteomes" id="UP000279833">
    <property type="component" value="Unassembled WGS sequence"/>
</dbReference>
<evidence type="ECO:0000313" key="3">
    <source>
        <dbReference type="WBParaSite" id="SCUD_0000559801-mRNA-1"/>
    </source>
</evidence>
<proteinExistence type="predicted"/>
<dbReference type="AlphaFoldDB" id="A0A183JSA8"/>
<protein>
    <submittedName>
        <fullName evidence="3">DUF2267 domain-containing protein</fullName>
    </submittedName>
</protein>
<dbReference type="EMBL" id="UZAK01009478">
    <property type="protein sequence ID" value="VDO96867.1"/>
    <property type="molecule type" value="Genomic_DNA"/>
</dbReference>
<reference evidence="3" key="1">
    <citation type="submission" date="2016-06" db="UniProtKB">
        <authorList>
            <consortium name="WormBaseParasite"/>
        </authorList>
    </citation>
    <scope>IDENTIFICATION</scope>
</reference>
<sequence length="62" mass="7341">MGRIRLQWSRIWEHIGSHFTTAGRSVDEDVAEFVVDSLRQLSVKLIEKGELPNFHFQKEFLR</sequence>